<dbReference type="AlphaFoldDB" id="A0A1D7W2A7"/>
<dbReference type="eggNOG" id="COG3001">
    <property type="taxonomic scope" value="Bacteria"/>
</dbReference>
<dbReference type="Proteomes" id="UP000094793">
    <property type="component" value="Chromosome"/>
</dbReference>
<accession>A0A1D7W2A7</accession>
<dbReference type="PANTHER" id="PTHR12149:SF8">
    <property type="entry name" value="PROTEIN-RIBULOSAMINE 3-KINASE"/>
    <property type="match status" value="1"/>
</dbReference>
<proteinExistence type="inferred from homology"/>
<protein>
    <submittedName>
        <fullName evidence="2">Ribulosamine/erythrulosamine 3-kinase potentially involved in protein deglycation</fullName>
    </submittedName>
</protein>
<dbReference type="RefSeq" id="WP_009884926.1">
    <property type="nucleotide sequence ID" value="NZ_AAGP01000043.1"/>
</dbReference>
<keyword evidence="1 2" id="KW-0418">Kinase</keyword>
<dbReference type="Pfam" id="PF03881">
    <property type="entry name" value="Fructosamin_kin"/>
    <property type="match status" value="1"/>
</dbReference>
<dbReference type="InterPro" id="IPR011009">
    <property type="entry name" value="Kinase-like_dom_sf"/>
</dbReference>
<dbReference type="PATRIC" id="fig|1703.10.peg.1462"/>
<sequence>MAEFIKRRTSAPREFFAAEAAGLEWLAEPDVVPVVSVIDHDKTSLRLGRVEETAPDAHSAFAFGRRLALLHDSGAPAFGWAPAEPAWFGPLDSPFEVEVASCASFTEFWVETRLEPVANDIDDQLSKDENHTIASAINAIAGGTFDGIAGKGTETPARVHGDLWAGNLMWTPDGCTLIDPAAHGGHRLEDLAMLALFGTPLLDDIFAGYEAVHPMPVGWRDDLPVHNFFALLAHVKLFGAGFLGQTLDAARAIIERCSEMRALQ</sequence>
<evidence type="ECO:0000256" key="1">
    <source>
        <dbReference type="PIRNR" id="PIRNR006221"/>
    </source>
</evidence>
<dbReference type="OrthoDB" id="5291879at2"/>
<comment type="similarity">
    <text evidence="1">Belongs to the fructosamine kinase family.</text>
</comment>
<dbReference type="Gene3D" id="1.20.1270.240">
    <property type="match status" value="1"/>
</dbReference>
<dbReference type="PANTHER" id="PTHR12149">
    <property type="entry name" value="FRUCTOSAMINE 3 KINASE-RELATED PROTEIN"/>
    <property type="match status" value="1"/>
</dbReference>
<dbReference type="EMBL" id="CP017150">
    <property type="protein sequence ID" value="AOP53135.1"/>
    <property type="molecule type" value="Genomic_DNA"/>
</dbReference>
<dbReference type="Gene3D" id="3.30.200.20">
    <property type="entry name" value="Phosphorylase Kinase, domain 1"/>
    <property type="match status" value="1"/>
</dbReference>
<dbReference type="GO" id="GO:0016301">
    <property type="term" value="F:kinase activity"/>
    <property type="evidence" value="ECO:0007669"/>
    <property type="project" value="UniProtKB-UniRule"/>
</dbReference>
<dbReference type="Gene3D" id="1.10.510.10">
    <property type="entry name" value="Transferase(Phosphotransferase) domain 1"/>
    <property type="match status" value="1"/>
</dbReference>
<gene>
    <name evidence="2" type="ORF">BLSMQ_1425</name>
</gene>
<dbReference type="KEGG" id="blin:BLSMQ_1425"/>
<reference evidence="3" key="1">
    <citation type="submission" date="2016-09" db="EMBL/GenBank/DDBJ databases">
        <title>Complete Genome Sequence of Brevibacterium linens SMQ-1335.</title>
        <authorList>
            <person name="de Melo A.G."/>
            <person name="Labrie S.J."/>
            <person name="Dumaresq J."/>
            <person name="Roberts R.J."/>
            <person name="Tremblay D.M."/>
            <person name="Moineau S."/>
        </authorList>
    </citation>
    <scope>NUCLEOTIDE SEQUENCE [LARGE SCALE GENOMIC DNA]</scope>
    <source>
        <strain evidence="3">SMQ-1335</strain>
    </source>
</reference>
<dbReference type="PIRSF" id="PIRSF006221">
    <property type="entry name" value="Ketosamine-3-kinase"/>
    <property type="match status" value="1"/>
</dbReference>
<evidence type="ECO:0000313" key="3">
    <source>
        <dbReference type="Proteomes" id="UP000094793"/>
    </source>
</evidence>
<dbReference type="InterPro" id="IPR016477">
    <property type="entry name" value="Fructo-/Ketosamine-3-kinase"/>
</dbReference>
<organism evidence="2 3">
    <name type="scientific">Brevibacterium aurantiacum</name>
    <dbReference type="NCBI Taxonomy" id="273384"/>
    <lineage>
        <taxon>Bacteria</taxon>
        <taxon>Bacillati</taxon>
        <taxon>Actinomycetota</taxon>
        <taxon>Actinomycetes</taxon>
        <taxon>Micrococcales</taxon>
        <taxon>Brevibacteriaceae</taxon>
        <taxon>Brevibacterium</taxon>
    </lineage>
</organism>
<keyword evidence="1" id="KW-0808">Transferase</keyword>
<name>A0A1D7W2A7_BREAU</name>
<evidence type="ECO:0000313" key="2">
    <source>
        <dbReference type="EMBL" id="AOP53135.1"/>
    </source>
</evidence>
<dbReference type="SUPFAM" id="SSF56112">
    <property type="entry name" value="Protein kinase-like (PK-like)"/>
    <property type="match status" value="1"/>
</dbReference>